<reference evidence="2" key="2">
    <citation type="submission" date="2020-05" db="UniProtKB">
        <authorList>
            <consortium name="EnsemblMetazoa"/>
        </authorList>
    </citation>
    <scope>IDENTIFICATION</scope>
    <source>
        <strain evidence="2">IAEA</strain>
    </source>
</reference>
<accession>A0A1A9WXW9</accession>
<proteinExistence type="predicted"/>
<dbReference type="EnsemblMetazoa" id="GBRI036689-RA">
    <property type="protein sequence ID" value="GBRI036689-PA"/>
    <property type="gene ID" value="GBRI036689"/>
</dbReference>
<evidence type="ECO:0000256" key="1">
    <source>
        <dbReference type="SAM" id="MobiDB-lite"/>
    </source>
</evidence>
<name>A0A1A9WXW9_9MUSC</name>
<feature type="region of interest" description="Disordered" evidence="1">
    <location>
        <begin position="1"/>
        <end position="20"/>
    </location>
</feature>
<dbReference type="AlphaFoldDB" id="A0A1A9WXW9"/>
<sequence length="120" mass="13496">MLLSSSTSSPPPSPPIKHQRHHLCYRRKLPEFSTDETFQSLGSTVLAKRDRILKNKIVSLEIGCIVALNMNILVNPYHLMSTDNFSTNWLIISIHYNGTLGSRKPSSLLGTAFHTHIEII</sequence>
<organism evidence="2 3">
    <name type="scientific">Glossina brevipalpis</name>
    <dbReference type="NCBI Taxonomy" id="37001"/>
    <lineage>
        <taxon>Eukaryota</taxon>
        <taxon>Metazoa</taxon>
        <taxon>Ecdysozoa</taxon>
        <taxon>Arthropoda</taxon>
        <taxon>Hexapoda</taxon>
        <taxon>Insecta</taxon>
        <taxon>Pterygota</taxon>
        <taxon>Neoptera</taxon>
        <taxon>Endopterygota</taxon>
        <taxon>Diptera</taxon>
        <taxon>Brachycera</taxon>
        <taxon>Muscomorpha</taxon>
        <taxon>Hippoboscoidea</taxon>
        <taxon>Glossinidae</taxon>
        <taxon>Glossina</taxon>
    </lineage>
</organism>
<keyword evidence="3" id="KW-1185">Reference proteome</keyword>
<dbReference type="Proteomes" id="UP000091820">
    <property type="component" value="Unassembled WGS sequence"/>
</dbReference>
<evidence type="ECO:0000313" key="2">
    <source>
        <dbReference type="EnsemblMetazoa" id="GBRI036689-PA"/>
    </source>
</evidence>
<reference evidence="3" key="1">
    <citation type="submission" date="2014-03" db="EMBL/GenBank/DDBJ databases">
        <authorList>
            <person name="Aksoy S."/>
            <person name="Warren W."/>
            <person name="Wilson R.K."/>
        </authorList>
    </citation>
    <scope>NUCLEOTIDE SEQUENCE [LARGE SCALE GENOMIC DNA]</scope>
    <source>
        <strain evidence="3">IAEA</strain>
    </source>
</reference>
<protein>
    <submittedName>
        <fullName evidence="2">Uncharacterized protein</fullName>
    </submittedName>
</protein>
<evidence type="ECO:0000313" key="3">
    <source>
        <dbReference type="Proteomes" id="UP000091820"/>
    </source>
</evidence>
<dbReference type="VEuPathDB" id="VectorBase:GBRI036689"/>